<protein>
    <submittedName>
        <fullName evidence="1">Uncharacterized protein</fullName>
    </submittedName>
</protein>
<dbReference type="Proteomes" id="UP000244005">
    <property type="component" value="Unassembled WGS sequence"/>
</dbReference>
<accession>A0A2R6WPS7</accession>
<evidence type="ECO:0000313" key="1">
    <source>
        <dbReference type="EMBL" id="PTQ35856.1"/>
    </source>
</evidence>
<evidence type="ECO:0000313" key="2">
    <source>
        <dbReference type="Proteomes" id="UP000244005"/>
    </source>
</evidence>
<gene>
    <name evidence="1" type="ORF">MARPO_0068s0070</name>
</gene>
<reference evidence="2" key="1">
    <citation type="journal article" date="2017" name="Cell">
        <title>Insights into land plant evolution garnered from the Marchantia polymorpha genome.</title>
        <authorList>
            <person name="Bowman J.L."/>
            <person name="Kohchi T."/>
            <person name="Yamato K.T."/>
            <person name="Jenkins J."/>
            <person name="Shu S."/>
            <person name="Ishizaki K."/>
            <person name="Yamaoka S."/>
            <person name="Nishihama R."/>
            <person name="Nakamura Y."/>
            <person name="Berger F."/>
            <person name="Adam C."/>
            <person name="Aki S.S."/>
            <person name="Althoff F."/>
            <person name="Araki T."/>
            <person name="Arteaga-Vazquez M.A."/>
            <person name="Balasubrmanian S."/>
            <person name="Barry K."/>
            <person name="Bauer D."/>
            <person name="Boehm C.R."/>
            <person name="Briginshaw L."/>
            <person name="Caballero-Perez J."/>
            <person name="Catarino B."/>
            <person name="Chen F."/>
            <person name="Chiyoda S."/>
            <person name="Chovatia M."/>
            <person name="Davies K.M."/>
            <person name="Delmans M."/>
            <person name="Demura T."/>
            <person name="Dierschke T."/>
            <person name="Dolan L."/>
            <person name="Dorantes-Acosta A.E."/>
            <person name="Eklund D.M."/>
            <person name="Florent S.N."/>
            <person name="Flores-Sandoval E."/>
            <person name="Fujiyama A."/>
            <person name="Fukuzawa H."/>
            <person name="Galik B."/>
            <person name="Grimanelli D."/>
            <person name="Grimwood J."/>
            <person name="Grossniklaus U."/>
            <person name="Hamada T."/>
            <person name="Haseloff J."/>
            <person name="Hetherington A.J."/>
            <person name="Higo A."/>
            <person name="Hirakawa Y."/>
            <person name="Hundley H.N."/>
            <person name="Ikeda Y."/>
            <person name="Inoue K."/>
            <person name="Inoue S.I."/>
            <person name="Ishida S."/>
            <person name="Jia Q."/>
            <person name="Kakita M."/>
            <person name="Kanazawa T."/>
            <person name="Kawai Y."/>
            <person name="Kawashima T."/>
            <person name="Kennedy M."/>
            <person name="Kinose K."/>
            <person name="Kinoshita T."/>
            <person name="Kohara Y."/>
            <person name="Koide E."/>
            <person name="Komatsu K."/>
            <person name="Kopischke S."/>
            <person name="Kubo M."/>
            <person name="Kyozuka J."/>
            <person name="Lagercrantz U."/>
            <person name="Lin S.S."/>
            <person name="Lindquist E."/>
            <person name="Lipzen A.M."/>
            <person name="Lu C.W."/>
            <person name="De Luna E."/>
            <person name="Martienssen R.A."/>
            <person name="Minamino N."/>
            <person name="Mizutani M."/>
            <person name="Mizutani M."/>
            <person name="Mochizuki N."/>
            <person name="Monte I."/>
            <person name="Mosher R."/>
            <person name="Nagasaki H."/>
            <person name="Nakagami H."/>
            <person name="Naramoto S."/>
            <person name="Nishitani K."/>
            <person name="Ohtani M."/>
            <person name="Okamoto T."/>
            <person name="Okumura M."/>
            <person name="Phillips J."/>
            <person name="Pollak B."/>
            <person name="Reinders A."/>
            <person name="Rovekamp M."/>
            <person name="Sano R."/>
            <person name="Sawa S."/>
            <person name="Schmid M.W."/>
            <person name="Shirakawa M."/>
            <person name="Solano R."/>
            <person name="Spunde A."/>
            <person name="Suetsugu N."/>
            <person name="Sugano S."/>
            <person name="Sugiyama A."/>
            <person name="Sun R."/>
            <person name="Suzuki Y."/>
            <person name="Takenaka M."/>
            <person name="Takezawa D."/>
            <person name="Tomogane H."/>
            <person name="Tsuzuki M."/>
            <person name="Ueda T."/>
            <person name="Umeda M."/>
            <person name="Ward J.M."/>
            <person name="Watanabe Y."/>
            <person name="Yazaki K."/>
            <person name="Yokoyama R."/>
            <person name="Yoshitake Y."/>
            <person name="Yotsui I."/>
            <person name="Zachgo S."/>
            <person name="Schmutz J."/>
        </authorList>
    </citation>
    <scope>NUCLEOTIDE SEQUENCE [LARGE SCALE GENOMIC DNA]</scope>
    <source>
        <strain evidence="2">Tak-1</strain>
    </source>
</reference>
<dbReference type="EMBL" id="KZ772740">
    <property type="protein sequence ID" value="PTQ35856.1"/>
    <property type="molecule type" value="Genomic_DNA"/>
</dbReference>
<organism evidence="1 2">
    <name type="scientific">Marchantia polymorpha</name>
    <name type="common">Common liverwort</name>
    <name type="synonym">Marchantia aquatica</name>
    <dbReference type="NCBI Taxonomy" id="3197"/>
    <lineage>
        <taxon>Eukaryota</taxon>
        <taxon>Viridiplantae</taxon>
        <taxon>Streptophyta</taxon>
        <taxon>Embryophyta</taxon>
        <taxon>Marchantiophyta</taxon>
        <taxon>Marchantiopsida</taxon>
        <taxon>Marchantiidae</taxon>
        <taxon>Marchantiales</taxon>
        <taxon>Marchantiaceae</taxon>
        <taxon>Marchantia</taxon>
    </lineage>
</organism>
<keyword evidence="2" id="KW-1185">Reference proteome</keyword>
<sequence length="93" mass="10012">MISTSSCSECLTGSLTHLASLGRERCRDVGLQRTAIPASDGRNRMTATMEDQVAESAADGPSISRLPTEYDCERIFNAVAHARTARSGTLRPQ</sequence>
<dbReference type="AlphaFoldDB" id="A0A2R6WPS7"/>
<proteinExistence type="predicted"/>
<name>A0A2R6WPS7_MARPO</name>